<dbReference type="Pfam" id="PF19489">
    <property type="entry name" value="SLT_4"/>
    <property type="match status" value="1"/>
</dbReference>
<organism evidence="2 3">
    <name type="scientific">Pseudomonas orientalis</name>
    <dbReference type="NCBI Taxonomy" id="76758"/>
    <lineage>
        <taxon>Bacteria</taxon>
        <taxon>Pseudomonadati</taxon>
        <taxon>Pseudomonadota</taxon>
        <taxon>Gammaproteobacteria</taxon>
        <taxon>Pseudomonadales</taxon>
        <taxon>Pseudomonadaceae</taxon>
        <taxon>Pseudomonas</taxon>
    </lineage>
</organism>
<feature type="domain" description="Transglycosylase SLT" evidence="1">
    <location>
        <begin position="19"/>
        <end position="54"/>
    </location>
</feature>
<accession>A0A4Q7CU41</accession>
<sequence>MIGRFQRRLRGQALRVFCRGGYRQRTYASKAWLLPVASKVQARSQLYARQYAGCKDELGRGFWSQFWHWL</sequence>
<comment type="caution">
    <text evidence="2">The sequence shown here is derived from an EMBL/GenBank/DDBJ whole genome shotgun (WGS) entry which is preliminary data.</text>
</comment>
<gene>
    <name evidence="2" type="ORF">EUX57_20945</name>
</gene>
<proteinExistence type="predicted"/>
<dbReference type="Proteomes" id="UP000293369">
    <property type="component" value="Unassembled WGS sequence"/>
</dbReference>
<evidence type="ECO:0000313" key="2">
    <source>
        <dbReference type="EMBL" id="RZI29775.1"/>
    </source>
</evidence>
<reference evidence="2 3" key="1">
    <citation type="submission" date="2019-02" db="EMBL/GenBank/DDBJ databases">
        <title>Pseudomonas spp from wheat grain.</title>
        <authorList>
            <person name="Cho G.-S."/>
            <person name="Franz C.M.A.P."/>
        </authorList>
    </citation>
    <scope>NUCLEOTIDE SEQUENCE [LARGE SCALE GENOMIC DNA]</scope>
    <source>
        <strain evidence="2 3">133NRW</strain>
    </source>
</reference>
<dbReference type="InterPro" id="IPR045795">
    <property type="entry name" value="SLT_4"/>
</dbReference>
<evidence type="ECO:0000259" key="1">
    <source>
        <dbReference type="Pfam" id="PF19489"/>
    </source>
</evidence>
<dbReference type="EMBL" id="SGFE01000047">
    <property type="protein sequence ID" value="RZI29775.1"/>
    <property type="molecule type" value="Genomic_DNA"/>
</dbReference>
<protein>
    <recommendedName>
        <fullName evidence="1">Transglycosylase SLT domain-containing protein</fullName>
    </recommendedName>
</protein>
<dbReference type="AlphaFoldDB" id="A0A4Q7CU41"/>
<evidence type="ECO:0000313" key="3">
    <source>
        <dbReference type="Proteomes" id="UP000293369"/>
    </source>
</evidence>
<name>A0A4Q7CU41_9PSED</name>